<dbReference type="SUPFAM" id="SSF48452">
    <property type="entry name" value="TPR-like"/>
    <property type="match status" value="2"/>
</dbReference>
<name>A0A0D0IWX5_9BACT</name>
<evidence type="ECO:0000256" key="1">
    <source>
        <dbReference type="SAM" id="SignalP"/>
    </source>
</evidence>
<dbReference type="Proteomes" id="UP000032046">
    <property type="component" value="Unassembled WGS sequence"/>
</dbReference>
<proteinExistence type="predicted"/>
<dbReference type="AlphaFoldDB" id="A0A0D0IWX5"/>
<comment type="caution">
    <text evidence="2">The sequence shown here is derived from an EMBL/GenBank/DDBJ whole genome shotgun (WGS) entry which is preliminary data.</text>
</comment>
<dbReference type="Gene3D" id="1.25.40.10">
    <property type="entry name" value="Tetratricopeptide repeat domain"/>
    <property type="match status" value="2"/>
</dbReference>
<evidence type="ECO:0008006" key="4">
    <source>
        <dbReference type="Google" id="ProtNLM"/>
    </source>
</evidence>
<sequence length="391" mass="44942">MKRLLVILSIISLFHSFAFAQKKEISQAQTYVKTGKNLDKAEASMRKLLADSANHANIKIWHTLTEAIRLQYEQANEQLYLKQKFDTASLFNIELRMFQAYESMDSVDARPDHKGRVTIKYRKRNAEYLSVYRKNLYNGGVFFLSKQNYKSAFNLFDAFLDCVNQPLFSNNKLSMTSPSELSAAYLATYCGVKLGNSELALKYSSSALDYKPGREKTLQFLANIYSEKKDTVLYRESLKTGFDEYPQNEFFFTRLVDFYNGKNQIDSANVVVDKALMADSLNTLFLYAKSNLLLNMGEYGKCVSICDSLIARNDTLADAYYNAGVAYMNMAFKAEGKSQMKKYYKCSLPYMERYRELAPDQKDKWAAALYNIYLNLNMGKKFEEIVGILKN</sequence>
<accession>A0A0D0IWX5</accession>
<evidence type="ECO:0000313" key="2">
    <source>
        <dbReference type="EMBL" id="KIP64879.1"/>
    </source>
</evidence>
<dbReference type="EMBL" id="JXQK01000008">
    <property type="protein sequence ID" value="KIP64879.1"/>
    <property type="molecule type" value="Genomic_DNA"/>
</dbReference>
<gene>
    <name evidence="2" type="ORF">ST44_00295</name>
</gene>
<dbReference type="STRING" id="1602171.ST44_00295"/>
<dbReference type="InterPro" id="IPR011990">
    <property type="entry name" value="TPR-like_helical_dom_sf"/>
</dbReference>
<feature type="chain" id="PRO_5002213108" description="Tetratricopeptide repeat protein" evidence="1">
    <location>
        <begin position="21"/>
        <end position="391"/>
    </location>
</feature>
<reference evidence="2 3" key="1">
    <citation type="submission" date="2015-01" db="EMBL/GenBank/DDBJ databases">
        <title>Comparative genomics of non-oral Prevotella species.</title>
        <authorList>
            <person name="Accetto T."/>
            <person name="Nograsek B."/>
            <person name="Avgustin G."/>
        </authorList>
    </citation>
    <scope>NUCLEOTIDE SEQUENCE [LARGE SCALE GENOMIC DNA]</scope>
    <source>
        <strain evidence="2 3">P5-119</strain>
    </source>
</reference>
<keyword evidence="1" id="KW-0732">Signal</keyword>
<organism evidence="2 3">
    <name type="scientific">Prevotella pectinovora</name>
    <dbReference type="NCBI Taxonomy" id="1602169"/>
    <lineage>
        <taxon>Bacteria</taxon>
        <taxon>Pseudomonadati</taxon>
        <taxon>Bacteroidota</taxon>
        <taxon>Bacteroidia</taxon>
        <taxon>Bacteroidales</taxon>
        <taxon>Prevotellaceae</taxon>
        <taxon>Prevotella</taxon>
    </lineage>
</organism>
<protein>
    <recommendedName>
        <fullName evidence="4">Tetratricopeptide repeat protein</fullName>
    </recommendedName>
</protein>
<feature type="signal peptide" evidence="1">
    <location>
        <begin position="1"/>
        <end position="20"/>
    </location>
</feature>
<evidence type="ECO:0000313" key="3">
    <source>
        <dbReference type="Proteomes" id="UP000032046"/>
    </source>
</evidence>
<keyword evidence="3" id="KW-1185">Reference proteome</keyword>